<dbReference type="Proteomes" id="UP000269148">
    <property type="component" value="Unassembled WGS sequence"/>
</dbReference>
<dbReference type="EMBL" id="CP007586">
    <property type="protein sequence ID" value="AHY15871.1"/>
    <property type="molecule type" value="Genomic_DNA"/>
</dbReference>
<dbReference type="KEGG" id="siz:SI82_05450"/>
<evidence type="ECO:0000256" key="1">
    <source>
        <dbReference type="SAM" id="Phobius"/>
    </source>
</evidence>
<sequence>MKLNQSSVLTTEKKKKSPLKGILLALLVILLVIGTCVGLRYQKGGIDGNWVAVQLDKKLENDLNKGMHEFEESAEFNAKGIISKPELMMDVKDGNATTRFKMTIDKKLFSKRVLAFYDEQLKKNFGNDITYNDLDPEVKKTLEESLPTASDIEEMLDKGFLQNAKEIGGTYDAKTGVLSAVAFKGEVNRILHTIKLTYVNDKAAKGLANQKGKNYSYSLKEKRLKLEGADESYTFKK</sequence>
<reference evidence="3 5" key="2">
    <citation type="submission" date="2018-06" db="EMBL/GenBank/DDBJ databases">
        <title>Mutators as drivers of adaptation in pathogenic bacteria and a risk factor for host jumps and vaccine escape.</title>
        <authorList>
            <person name="Barnes A.C."/>
            <person name="Silayeva O."/>
        </authorList>
    </citation>
    <scope>NUCLEOTIDE SEQUENCE [LARGE SCALE GENOMIC DNA]</scope>
    <source>
        <strain evidence="3 5">QMA0445</strain>
    </source>
</reference>
<dbReference type="KEGG" id="siq:DQ08_05265"/>
<name>A0A3L8GG39_STRIN</name>
<dbReference type="EMBL" id="QLQD01000053">
    <property type="protein sequence ID" value="RLU56776.1"/>
    <property type="molecule type" value="Genomic_DNA"/>
</dbReference>
<evidence type="ECO:0000313" key="2">
    <source>
        <dbReference type="EMBL" id="AHY15871.1"/>
    </source>
</evidence>
<keyword evidence="1" id="KW-0472">Membrane</keyword>
<organism evidence="3 5">
    <name type="scientific">Streptococcus iniae</name>
    <name type="common">Streptococcus shiloi</name>
    <dbReference type="NCBI Taxonomy" id="1346"/>
    <lineage>
        <taxon>Bacteria</taxon>
        <taxon>Bacillati</taxon>
        <taxon>Bacillota</taxon>
        <taxon>Bacilli</taxon>
        <taxon>Lactobacillales</taxon>
        <taxon>Streptococcaceae</taxon>
        <taxon>Streptococcus</taxon>
    </lineage>
</organism>
<evidence type="ECO:0000313" key="5">
    <source>
        <dbReference type="Proteomes" id="UP000269148"/>
    </source>
</evidence>
<dbReference type="OrthoDB" id="2216366at2"/>
<feature type="transmembrane region" description="Helical" evidence="1">
    <location>
        <begin position="21"/>
        <end position="41"/>
    </location>
</feature>
<dbReference type="RefSeq" id="WP_003099809.1">
    <property type="nucleotide sequence ID" value="NZ_CP010783.1"/>
</dbReference>
<keyword evidence="4" id="KW-1185">Reference proteome</keyword>
<dbReference type="STRING" id="1346.BMF34_05345"/>
<protein>
    <submittedName>
        <fullName evidence="3">Uncharacterized protein</fullName>
    </submittedName>
</protein>
<keyword evidence="1" id="KW-0812">Transmembrane</keyword>
<evidence type="ECO:0000313" key="4">
    <source>
        <dbReference type="Proteomes" id="UP000025245"/>
    </source>
</evidence>
<dbReference type="GeneID" id="35766024"/>
<accession>A0A3L8GG39</accession>
<dbReference type="SMR" id="A0A3L8GG39"/>
<dbReference type="Proteomes" id="UP000025245">
    <property type="component" value="Chromosome"/>
</dbReference>
<reference evidence="2 4" key="1">
    <citation type="journal article" date="2014" name="Genome Announc.">
        <title>Complete Genome Sequence of a Virulent Strain, Streptococcus iniae ISET0901, Isolated from Diseased Tilapia.</title>
        <authorList>
            <person name="Pridgeon J.W."/>
            <person name="Zhang D."/>
            <person name="Zhang L."/>
        </authorList>
    </citation>
    <scope>NUCLEOTIDE SEQUENCE [LARGE SCALE GENOMIC DNA]</scope>
    <source>
        <strain evidence="2 4">ISET0901</strain>
    </source>
</reference>
<keyword evidence="1" id="KW-1133">Transmembrane helix</keyword>
<dbReference type="AlphaFoldDB" id="A0A3L8GG39"/>
<dbReference type="KEGG" id="sio:DW64_05260"/>
<evidence type="ECO:0000313" key="3">
    <source>
        <dbReference type="EMBL" id="RLU56776.1"/>
    </source>
</evidence>
<gene>
    <name evidence="3" type="ORF">DIY07_05560</name>
    <name evidence="2" type="ORF">DQ08_05265</name>
</gene>
<proteinExistence type="predicted"/>